<keyword evidence="3" id="KW-1015">Disulfide bond</keyword>
<dbReference type="Gene3D" id="3.40.30.10">
    <property type="entry name" value="Glutaredoxin"/>
    <property type="match status" value="1"/>
</dbReference>
<dbReference type="Pfam" id="PF00578">
    <property type="entry name" value="AhpC-TSA"/>
    <property type="match status" value="1"/>
</dbReference>
<dbReference type="PANTHER" id="PTHR42852:SF6">
    <property type="entry name" value="THIOL:DISULFIDE INTERCHANGE PROTEIN DSBE"/>
    <property type="match status" value="1"/>
</dbReference>
<dbReference type="OrthoDB" id="9788279at2"/>
<dbReference type="RefSeq" id="WP_019572074.1">
    <property type="nucleotide sequence ID" value="NZ_CP011367.1"/>
</dbReference>
<keyword evidence="2" id="KW-0201">Cytochrome c-type biogenesis</keyword>
<reference evidence="6 7" key="1">
    <citation type="submission" date="2015-04" db="EMBL/GenBank/DDBJ databases">
        <title>Complete Sequence for the Genome of the Thioalkalivibrio versutus D301.</title>
        <authorList>
            <person name="Mu T."/>
            <person name="Zhou J."/>
            <person name="Xu X."/>
        </authorList>
    </citation>
    <scope>NUCLEOTIDE SEQUENCE [LARGE SCALE GENOMIC DNA]</scope>
    <source>
        <strain evidence="6 7">D301</strain>
    </source>
</reference>
<evidence type="ECO:0000256" key="4">
    <source>
        <dbReference type="ARBA" id="ARBA00023284"/>
    </source>
</evidence>
<evidence type="ECO:0000256" key="3">
    <source>
        <dbReference type="ARBA" id="ARBA00023157"/>
    </source>
</evidence>
<evidence type="ECO:0000313" key="6">
    <source>
        <dbReference type="EMBL" id="AKJ96379.1"/>
    </source>
</evidence>
<dbReference type="InterPro" id="IPR000866">
    <property type="entry name" value="AhpC/TSA"/>
</dbReference>
<dbReference type="CDD" id="cd02966">
    <property type="entry name" value="TlpA_like_family"/>
    <property type="match status" value="1"/>
</dbReference>
<dbReference type="GO" id="GO:0015036">
    <property type="term" value="F:disulfide oxidoreductase activity"/>
    <property type="evidence" value="ECO:0007669"/>
    <property type="project" value="UniProtKB-ARBA"/>
</dbReference>
<evidence type="ECO:0000256" key="2">
    <source>
        <dbReference type="ARBA" id="ARBA00022748"/>
    </source>
</evidence>
<evidence type="ECO:0000256" key="1">
    <source>
        <dbReference type="ARBA" id="ARBA00004196"/>
    </source>
</evidence>
<proteinExistence type="predicted"/>
<keyword evidence="4" id="KW-0676">Redox-active center</keyword>
<dbReference type="InterPro" id="IPR017937">
    <property type="entry name" value="Thioredoxin_CS"/>
</dbReference>
<dbReference type="STRING" id="106634.TVD_01045"/>
<dbReference type="EMBL" id="CP011367">
    <property type="protein sequence ID" value="AKJ96379.1"/>
    <property type="molecule type" value="Genomic_DNA"/>
</dbReference>
<dbReference type="KEGG" id="tvr:TVD_01045"/>
<dbReference type="GO" id="GO:0030313">
    <property type="term" value="C:cell envelope"/>
    <property type="evidence" value="ECO:0007669"/>
    <property type="project" value="UniProtKB-SubCell"/>
</dbReference>
<dbReference type="GO" id="GO:0017004">
    <property type="term" value="P:cytochrome complex assembly"/>
    <property type="evidence" value="ECO:0007669"/>
    <property type="project" value="UniProtKB-KW"/>
</dbReference>
<organism evidence="6 7">
    <name type="scientific">Thioalkalivibrio versutus</name>
    <dbReference type="NCBI Taxonomy" id="106634"/>
    <lineage>
        <taxon>Bacteria</taxon>
        <taxon>Pseudomonadati</taxon>
        <taxon>Pseudomonadota</taxon>
        <taxon>Gammaproteobacteria</taxon>
        <taxon>Chromatiales</taxon>
        <taxon>Ectothiorhodospiraceae</taxon>
        <taxon>Thioalkalivibrio</taxon>
    </lineage>
</organism>
<dbReference type="SUPFAM" id="SSF52833">
    <property type="entry name" value="Thioredoxin-like"/>
    <property type="match status" value="1"/>
</dbReference>
<dbReference type="PROSITE" id="PS51352">
    <property type="entry name" value="THIOREDOXIN_2"/>
    <property type="match status" value="1"/>
</dbReference>
<accession>A0A0G3G7M0</accession>
<dbReference type="InterPro" id="IPR036249">
    <property type="entry name" value="Thioredoxin-like_sf"/>
</dbReference>
<keyword evidence="7" id="KW-1185">Reference proteome</keyword>
<dbReference type="Proteomes" id="UP000064201">
    <property type="component" value="Chromosome"/>
</dbReference>
<evidence type="ECO:0000313" key="7">
    <source>
        <dbReference type="Proteomes" id="UP000064201"/>
    </source>
</evidence>
<name>A0A0G3G7M0_9GAMM</name>
<feature type="domain" description="Thioredoxin" evidence="5">
    <location>
        <begin position="32"/>
        <end position="172"/>
    </location>
</feature>
<sequence>MNRRRFLTAIPGGLLGLSLRPVWAEATHLTALEPRPKGPPLALEDIDGQHHRLEDYRGRVVVVNFWATWCPPCRDELPSLQRLWEQLRDAGLVVLGVNVGEDADRIFFFTADYPVDFPLLLDQDSATIDRWPVRGIPTTFIIDPEGRIAYRAIGARDFDHPRLLERLRALGLD</sequence>
<evidence type="ECO:0000259" key="5">
    <source>
        <dbReference type="PROSITE" id="PS51352"/>
    </source>
</evidence>
<dbReference type="PROSITE" id="PS00194">
    <property type="entry name" value="THIOREDOXIN_1"/>
    <property type="match status" value="1"/>
</dbReference>
<dbReference type="InterPro" id="IPR050553">
    <property type="entry name" value="Thioredoxin_ResA/DsbE_sf"/>
</dbReference>
<protein>
    <submittedName>
        <fullName evidence="6">Alkyl hydroperoxide reductase</fullName>
    </submittedName>
</protein>
<dbReference type="PANTHER" id="PTHR42852">
    <property type="entry name" value="THIOL:DISULFIDE INTERCHANGE PROTEIN DSBE"/>
    <property type="match status" value="1"/>
</dbReference>
<gene>
    <name evidence="6" type="ORF">TVD_01045</name>
</gene>
<dbReference type="PATRIC" id="fig|106634.4.peg.213"/>
<dbReference type="GO" id="GO:0016209">
    <property type="term" value="F:antioxidant activity"/>
    <property type="evidence" value="ECO:0007669"/>
    <property type="project" value="InterPro"/>
</dbReference>
<comment type="subcellular location">
    <subcellularLocation>
        <location evidence="1">Cell envelope</location>
    </subcellularLocation>
</comment>
<dbReference type="AlphaFoldDB" id="A0A0G3G7M0"/>
<dbReference type="InterPro" id="IPR013766">
    <property type="entry name" value="Thioredoxin_domain"/>
</dbReference>